<accession>A0AA89C6U6</accession>
<reference evidence="2" key="1">
    <citation type="submission" date="2019-08" db="EMBL/GenBank/DDBJ databases">
        <title>The improved chromosome-level genome for the pearl oyster Pinctada fucata martensii using PacBio sequencing and Hi-C.</title>
        <authorList>
            <person name="Zheng Z."/>
        </authorList>
    </citation>
    <scope>NUCLEOTIDE SEQUENCE</scope>
    <source>
        <strain evidence="2">ZZ-2019</strain>
        <tissue evidence="2">Adductor muscle</tissue>
    </source>
</reference>
<name>A0AA89C6U6_PINIB</name>
<feature type="region of interest" description="Disordered" evidence="1">
    <location>
        <begin position="165"/>
        <end position="457"/>
    </location>
</feature>
<feature type="compositionally biased region" description="Basic and acidic residues" evidence="1">
    <location>
        <begin position="440"/>
        <end position="449"/>
    </location>
</feature>
<dbReference type="Proteomes" id="UP001186944">
    <property type="component" value="Unassembled WGS sequence"/>
</dbReference>
<feature type="compositionally biased region" description="Basic residues" evidence="1">
    <location>
        <begin position="273"/>
        <end position="286"/>
    </location>
</feature>
<keyword evidence="3" id="KW-1185">Reference proteome</keyword>
<evidence type="ECO:0000313" key="3">
    <source>
        <dbReference type="Proteomes" id="UP001186944"/>
    </source>
</evidence>
<protein>
    <submittedName>
        <fullName evidence="2">Uncharacterized protein</fullName>
    </submittedName>
</protein>
<feature type="compositionally biased region" description="Basic and acidic residues" evidence="1">
    <location>
        <begin position="353"/>
        <end position="413"/>
    </location>
</feature>
<feature type="compositionally biased region" description="Basic and acidic residues" evidence="1">
    <location>
        <begin position="195"/>
        <end position="252"/>
    </location>
</feature>
<feature type="compositionally biased region" description="Polar residues" evidence="1">
    <location>
        <begin position="415"/>
        <end position="437"/>
    </location>
</feature>
<evidence type="ECO:0000256" key="1">
    <source>
        <dbReference type="SAM" id="MobiDB-lite"/>
    </source>
</evidence>
<dbReference type="AlphaFoldDB" id="A0AA89C6U6"/>
<evidence type="ECO:0000313" key="2">
    <source>
        <dbReference type="EMBL" id="KAK3097230.1"/>
    </source>
</evidence>
<comment type="caution">
    <text evidence="2">The sequence shown here is derived from an EMBL/GenBank/DDBJ whole genome shotgun (WGS) entry which is preliminary data.</text>
</comment>
<feature type="region of interest" description="Disordered" evidence="1">
    <location>
        <begin position="113"/>
        <end position="151"/>
    </location>
</feature>
<sequence>MATKKPIKPNDKEMTAVKFNMVEQRCLKKNLAILDAEASYSLKLIDLNNRGMRIFYKRFKDKVGKIKSNLKFEEINQLKDLDSRGLLADLVKPLNLTGALRIADAEKRLKLQSTESRKTKSARPVRSSHSGVFASGQRDRPNTCIGHMSTESGISHLLEEKAKTVVGDRKRTSLNLDSSPDVKADKNAPTSPRSCGEKKTNNSTNNKEDLTHSSKSDTKGQEHSNDSKRTTANNKEEVANSSKSDTKGKDHSTSAQYICSPKESKSVTPRSPKSPKPHQKPRKSPRFGKSGVWGENSPRDIKKLIKSAKDFQFPKPSLGKNKDISRLSFTGKLPEINEPNDPACPTINVSAVPEKKEGKNDASAEASKSTELKENQRETKEENHDPGQELDKKHVTITADKDDTQTSSMDKRSLSRVSSFTKASGVSNTGNGGQYSCHSLPEKKRERSNSIKSIHLQSQESDDIFTGYLGEDPYEERRKMLLNAEEMAAMDLLDKKDDFLDEIDAYIKKQVEEREAVFKFSTDEKTEELKPTTGFDVVELSRRQRRQMNSKRRMTIEKGRAAELWKDVNKCRYLRVDDDKLDLSGLVMLAKDQMKLGKII</sequence>
<proteinExistence type="predicted"/>
<gene>
    <name evidence="2" type="ORF">FSP39_007776</name>
</gene>
<organism evidence="2 3">
    <name type="scientific">Pinctada imbricata</name>
    <name type="common">Atlantic pearl-oyster</name>
    <name type="synonym">Pinctada martensii</name>
    <dbReference type="NCBI Taxonomy" id="66713"/>
    <lineage>
        <taxon>Eukaryota</taxon>
        <taxon>Metazoa</taxon>
        <taxon>Spiralia</taxon>
        <taxon>Lophotrochozoa</taxon>
        <taxon>Mollusca</taxon>
        <taxon>Bivalvia</taxon>
        <taxon>Autobranchia</taxon>
        <taxon>Pteriomorphia</taxon>
        <taxon>Pterioida</taxon>
        <taxon>Pterioidea</taxon>
        <taxon>Pteriidae</taxon>
        <taxon>Pinctada</taxon>
    </lineage>
</organism>
<dbReference type="EMBL" id="VSWD01000007">
    <property type="protein sequence ID" value="KAK3097230.1"/>
    <property type="molecule type" value="Genomic_DNA"/>
</dbReference>
<feature type="compositionally biased region" description="Basic and acidic residues" evidence="1">
    <location>
        <begin position="297"/>
        <end position="309"/>
    </location>
</feature>